<reference evidence="3" key="1">
    <citation type="journal article" date="2019" name="Int. J. Syst. Evol. Microbiol.">
        <title>The Global Catalogue of Microorganisms (GCM) 10K type strain sequencing project: providing services to taxonomists for standard genome sequencing and annotation.</title>
        <authorList>
            <consortium name="The Broad Institute Genomics Platform"/>
            <consortium name="The Broad Institute Genome Sequencing Center for Infectious Disease"/>
            <person name="Wu L."/>
            <person name="Ma J."/>
        </authorList>
    </citation>
    <scope>NUCLEOTIDE SEQUENCE [LARGE SCALE GENOMIC DNA]</scope>
    <source>
        <strain evidence="3">NCAIM B.02333</strain>
    </source>
</reference>
<feature type="compositionally biased region" description="Low complexity" evidence="1">
    <location>
        <begin position="1612"/>
        <end position="1622"/>
    </location>
</feature>
<proteinExistence type="predicted"/>
<evidence type="ECO:0008006" key="4">
    <source>
        <dbReference type="Google" id="ProtNLM"/>
    </source>
</evidence>
<feature type="region of interest" description="Disordered" evidence="1">
    <location>
        <begin position="178"/>
        <end position="234"/>
    </location>
</feature>
<feature type="region of interest" description="Disordered" evidence="1">
    <location>
        <begin position="696"/>
        <end position="718"/>
    </location>
</feature>
<keyword evidence="3" id="KW-1185">Reference proteome</keyword>
<comment type="caution">
    <text evidence="2">The sequence shown here is derived from an EMBL/GenBank/DDBJ whole genome shotgun (WGS) entry which is preliminary data.</text>
</comment>
<name>A0ABV7WF79_9MICO</name>
<evidence type="ECO:0000256" key="1">
    <source>
        <dbReference type="SAM" id="MobiDB-lite"/>
    </source>
</evidence>
<sequence>MPTTVLATALPRSLDDEAAAHLTVFLTHKLVDGTVLSDFPAAVDWPTTLAGCTFSLTTSLDPAGSIPLRVVSVADAASWAAVLPPTMPVAGFPAPTLSQETWRTLPASRMSDHAVDLHLAAVTAAPARRPGLEGDPVAGALLHTMASLDRQGALGRLLEEAPVRARRDQERLARRLQDAVTTLGPLTADDDEEKGPRDGRELPPLPPYQRQVEDRPSPVQLLLEDPGADTRTSERLDRLAGEGRFDDPGLQLVVDAHAVRRYYERPEQPQEPPRRLPDPDAVPTPRPERPEQDFHARVAGFGSTPSLLRRLGLAVDVVLETDDGGAGGGAAARAALAGATWVSVTMTSPAEDLQVLPPRRTAVVVDGDLFAARSSEAWVSGLLPLGDEDWVVLDADPDAAGLKLEQHARTLARHYASEANGDPATSAPATLRSTGFALARRERSTEVLARVQRAEALAADDGTRELLLDDLVRGIRVEVWDDATRRWHSLHRRRVTVTGGPGDVPVLTDEPDVGFLQLSALNRASSGSVVGYYLHEVVAGWDGWSLSAPRPGLTVVHVEPPGPDGETEAVVETVPDAPGDGARTTSRVEPGSLPRLRHGTSYSFRVLAVDLAGGSVPAARAGRPGPPDPAPGGGLPGRRPPGRRPGRGPVDRQALEAARAHLDRLRDQAGRRDLAGIAATRRVDVVEHLRAARAAGRAGTGPGAQGDIRGGLAPGSAAGLPGGLPDGLRSGDDRLDAVLAGLLAAAARERPDRSSAQRALDDLAVASLVLAERHEVLRVRPQLRTDPELLAEVGRHEDLRLPGAARRLDRASVTAPRPYLRWEPVPAPAVVPRHQLGTGEQPAHLVVRTGIPAGEGPDTRAAAERHVVPPKSTQAEAETAGLFDAAIGTGDAAETRRLYAVALAERGTLLDEQVPSLTDARATDAQPGIALVDRPGADTGSADRATLADITARRGRQIGEGQYVVHDTDALRLPYLPDPYATGVSLVFFESGAPHALPEPRALQAVTVPYPGRWPSLQPLRLVVEPGATLSATVEGHEVRVTLPPGEQVRVAVSSTVDVASLEKFGLWRSQLASVADPADGFTQDEVVASAALMRAASQGWTWWLTPSVDVRLVHAVPAPVRPPQLRALSVLARPPGRAVVALSGLVDVHGASTDTLLVTATWTEKVDDPAAPAPGEVTRSDVVVRSTVGERQRTGALFLVDLQPTGPVARALGDVGLHRALQTFEDTHHRQVTYVPAGTTRYAEYFDASQLPGAPPAGEPVTLDIPSSARPAAPLVLDAVPLLRWEAEPDPEGPFAHRSVRRSGIRVWLDRPWYSSGDGELLGVLVFDTHAWVDEDGRKVWREKPLQAPDGATSLWAADPVHDSRSGTTDTPTVPPLLSPEELLLDLVDGAAAGPLEIRPPLHGAVVGGRARGWPGTPGHPVDAAEALPLRDVPGRPSARVLGYEPEFDTESRRWFVDVGLQETRALWPFVRLAVARWQPSSIAGHELSAVALTGWVQPLPTRTLTVTRTAHEQVQVTLSGVVAWLRWDERATGDLPGEQLGADTPTGDAAVRAARLQRSRTVRATVQTRPAGAGDLDWQTYRSTVLHATSVEEGGGFRATWSGSVGLPAGSGTEAGEATGLPGFRRPGPDSPDGSTWRVLVEEHELLDADPVPPAMLERQVPRLVYAGSVPL</sequence>
<feature type="compositionally biased region" description="Basic and acidic residues" evidence="1">
    <location>
        <begin position="264"/>
        <end position="278"/>
    </location>
</feature>
<organism evidence="2 3">
    <name type="scientific">Aquipuribacter hungaricus</name>
    <dbReference type="NCBI Taxonomy" id="545624"/>
    <lineage>
        <taxon>Bacteria</taxon>
        <taxon>Bacillati</taxon>
        <taxon>Actinomycetota</taxon>
        <taxon>Actinomycetes</taxon>
        <taxon>Micrococcales</taxon>
        <taxon>Intrasporangiaceae</taxon>
        <taxon>Aquipuribacter</taxon>
    </lineage>
</organism>
<gene>
    <name evidence="2" type="ORF">ACFOLH_02515</name>
</gene>
<dbReference type="RefSeq" id="WP_376985337.1">
    <property type="nucleotide sequence ID" value="NZ_JBHRWW010000001.1"/>
</dbReference>
<evidence type="ECO:0000313" key="3">
    <source>
        <dbReference type="Proteomes" id="UP001595685"/>
    </source>
</evidence>
<feature type="region of interest" description="Disordered" evidence="1">
    <location>
        <begin position="616"/>
        <end position="651"/>
    </location>
</feature>
<accession>A0ABV7WF79</accession>
<evidence type="ECO:0000313" key="2">
    <source>
        <dbReference type="EMBL" id="MFC3687211.1"/>
    </source>
</evidence>
<dbReference type="Proteomes" id="UP001595685">
    <property type="component" value="Unassembled WGS sequence"/>
</dbReference>
<feature type="compositionally biased region" description="Gly residues" evidence="1">
    <location>
        <begin position="698"/>
        <end position="713"/>
    </location>
</feature>
<feature type="region of interest" description="Disordered" evidence="1">
    <location>
        <begin position="1352"/>
        <end position="1376"/>
    </location>
</feature>
<protein>
    <recommendedName>
        <fullName evidence="4">Fibronectin type-III domain-containing protein</fullName>
    </recommendedName>
</protein>
<dbReference type="EMBL" id="JBHRWW010000001">
    <property type="protein sequence ID" value="MFC3687211.1"/>
    <property type="molecule type" value="Genomic_DNA"/>
</dbReference>
<feature type="region of interest" description="Disordered" evidence="1">
    <location>
        <begin position="1610"/>
        <end position="1637"/>
    </location>
</feature>
<feature type="region of interest" description="Disordered" evidence="1">
    <location>
        <begin position="264"/>
        <end position="294"/>
    </location>
</feature>
<feature type="region of interest" description="Disordered" evidence="1">
    <location>
        <begin position="574"/>
        <end position="595"/>
    </location>
</feature>